<accession>A0A5C7EXA7</accession>
<dbReference type="EMBL" id="VPFL01000011">
    <property type="protein sequence ID" value="TXF11699.1"/>
    <property type="molecule type" value="Genomic_DNA"/>
</dbReference>
<keyword evidence="1 3" id="KW-0996">Nickel insertion</keyword>
<dbReference type="InterPro" id="IPR002639">
    <property type="entry name" value="UreF"/>
</dbReference>
<evidence type="ECO:0000313" key="4">
    <source>
        <dbReference type="EMBL" id="TXF11699.1"/>
    </source>
</evidence>
<dbReference type="RefSeq" id="WP_147799870.1">
    <property type="nucleotide sequence ID" value="NZ_VPFL01000011.1"/>
</dbReference>
<comment type="function">
    <text evidence="3">Required for maturation of urease via the functional incorporation of the urease nickel metallocenter.</text>
</comment>
<evidence type="ECO:0000313" key="5">
    <source>
        <dbReference type="Proteomes" id="UP000321201"/>
    </source>
</evidence>
<dbReference type="Gene3D" id="1.10.4190.10">
    <property type="entry name" value="Urease accessory protein UreF"/>
    <property type="match status" value="1"/>
</dbReference>
<dbReference type="GO" id="GO:0005737">
    <property type="term" value="C:cytoplasm"/>
    <property type="evidence" value="ECO:0007669"/>
    <property type="project" value="UniProtKB-SubCell"/>
</dbReference>
<keyword evidence="2 3" id="KW-0143">Chaperone</keyword>
<dbReference type="OrthoDB" id="9798772at2"/>
<protein>
    <recommendedName>
        <fullName evidence="3">Urease accessory protein UreF</fullName>
    </recommendedName>
</protein>
<dbReference type="InterPro" id="IPR038277">
    <property type="entry name" value="UreF_sf"/>
</dbReference>
<sequence length="229" mass="25434">MTARYRASLSRLLQLASPALPVGGYTYSQGLEWAVAEGTVHDEQSAGRWVADLLEFVVGSFEAPLLARLMTAWRARDDQAAAELNAWFVASRETAELRAETLQMGYSLVRLVRELDAFDEAELARLESIPEPAYPTAWGWVAAAWGLPTFEAVAAYLWAWAENQVMVAIKTVPLGQSAGQRLLLALGTRIEEVARRSIRLDDHAFSNFAPAFALASCRHETQYSRLFRS</sequence>
<reference evidence="4 5" key="1">
    <citation type="submission" date="2019-08" db="EMBL/GenBank/DDBJ databases">
        <title>Pelomicrobium methylotrophicum gen. nov., sp. nov. a moderately thermophilic, facultatively anaerobic, lithoautotrophic and methylotrophic bacterium isolated from a terrestrial mud volcano.</title>
        <authorList>
            <person name="Slobodkina G.B."/>
            <person name="Merkel A.Y."/>
            <person name="Slobodkin A.I."/>
        </authorList>
    </citation>
    <scope>NUCLEOTIDE SEQUENCE [LARGE SCALE GENOMIC DNA]</scope>
    <source>
        <strain evidence="4 5">SM250</strain>
    </source>
</reference>
<dbReference type="PANTHER" id="PTHR33620:SF1">
    <property type="entry name" value="UREASE ACCESSORY PROTEIN F"/>
    <property type="match status" value="1"/>
</dbReference>
<dbReference type="InParanoid" id="A0A5C7EXA7"/>
<evidence type="ECO:0000256" key="2">
    <source>
        <dbReference type="ARBA" id="ARBA00023186"/>
    </source>
</evidence>
<keyword evidence="5" id="KW-1185">Reference proteome</keyword>
<dbReference type="PANTHER" id="PTHR33620">
    <property type="entry name" value="UREASE ACCESSORY PROTEIN F"/>
    <property type="match status" value="1"/>
</dbReference>
<keyword evidence="3" id="KW-0963">Cytoplasm</keyword>
<comment type="subcellular location">
    <subcellularLocation>
        <location evidence="3">Cytoplasm</location>
    </subcellularLocation>
</comment>
<evidence type="ECO:0000256" key="3">
    <source>
        <dbReference type="HAMAP-Rule" id="MF_01385"/>
    </source>
</evidence>
<name>A0A5C7EXA7_9PROT</name>
<evidence type="ECO:0000256" key="1">
    <source>
        <dbReference type="ARBA" id="ARBA00022988"/>
    </source>
</evidence>
<comment type="subunit">
    <text evidence="3">UreD, UreF and UreG form a complex that acts as a GTP-hydrolysis-dependent molecular chaperone, activating the urease apoprotein by helping to assemble the nickel containing metallocenter of UreC. The UreE protein probably delivers the nickel.</text>
</comment>
<proteinExistence type="inferred from homology"/>
<comment type="caution">
    <text evidence="4">The sequence shown here is derived from an EMBL/GenBank/DDBJ whole genome shotgun (WGS) entry which is preliminary data.</text>
</comment>
<dbReference type="GO" id="GO:0016151">
    <property type="term" value="F:nickel cation binding"/>
    <property type="evidence" value="ECO:0007669"/>
    <property type="project" value="UniProtKB-UniRule"/>
</dbReference>
<dbReference type="AlphaFoldDB" id="A0A5C7EXA7"/>
<dbReference type="PIRSF" id="PIRSF009467">
    <property type="entry name" value="Ureas_acces_UreF"/>
    <property type="match status" value="1"/>
</dbReference>
<dbReference type="Proteomes" id="UP000321201">
    <property type="component" value="Unassembled WGS sequence"/>
</dbReference>
<comment type="similarity">
    <text evidence="3">Belongs to the UreF family.</text>
</comment>
<dbReference type="HAMAP" id="MF_01385">
    <property type="entry name" value="UreF"/>
    <property type="match status" value="1"/>
</dbReference>
<gene>
    <name evidence="3" type="primary">ureF</name>
    <name evidence="4" type="ORF">FR698_09015</name>
</gene>
<organism evidence="4 5">
    <name type="scientific">Pelomicrobium methylotrophicum</name>
    <dbReference type="NCBI Taxonomy" id="2602750"/>
    <lineage>
        <taxon>Bacteria</taxon>
        <taxon>Pseudomonadati</taxon>
        <taxon>Pseudomonadota</taxon>
        <taxon>Hydrogenophilia</taxon>
        <taxon>Hydrogenophilia incertae sedis</taxon>
        <taxon>Pelomicrobium</taxon>
    </lineage>
</organism>
<dbReference type="Pfam" id="PF01730">
    <property type="entry name" value="UreF"/>
    <property type="match status" value="1"/>
</dbReference>